<dbReference type="EC" id="1.3.1.76" evidence="18"/>
<dbReference type="PANTHER" id="PTHR45790">
    <property type="entry name" value="SIROHEME SYNTHASE-RELATED"/>
    <property type="match status" value="1"/>
</dbReference>
<evidence type="ECO:0000256" key="12">
    <source>
        <dbReference type="ARBA" id="ARBA00023268"/>
    </source>
</evidence>
<keyword evidence="5 15" id="KW-0489">Methyltransferase</keyword>
<evidence type="ECO:0000256" key="11">
    <source>
        <dbReference type="ARBA" id="ARBA00023244"/>
    </source>
</evidence>
<feature type="domain" description="Tetrapyrrole methylase" evidence="16">
    <location>
        <begin position="227"/>
        <end position="436"/>
    </location>
</feature>
<evidence type="ECO:0000256" key="2">
    <source>
        <dbReference type="ARBA" id="ARBA00005010"/>
    </source>
</evidence>
<protein>
    <submittedName>
        <fullName evidence="18">Siroheme synthase CysG</fullName>
        <ecNumber evidence="18">1.3.1.76</ecNumber>
        <ecNumber evidence="18">2.1.1.107</ecNumber>
        <ecNumber evidence="18">4.99.1.4</ecNumber>
    </submittedName>
</protein>
<keyword evidence="12" id="KW-0511">Multifunctional enzyme</keyword>
<dbReference type="SUPFAM" id="SSF75615">
    <property type="entry name" value="Siroheme synthase middle domains-like"/>
    <property type="match status" value="1"/>
</dbReference>
<dbReference type="NCBIfam" id="NF004790">
    <property type="entry name" value="PRK06136.1"/>
    <property type="match status" value="1"/>
</dbReference>
<dbReference type="NCBIfam" id="NF007922">
    <property type="entry name" value="PRK10637.1"/>
    <property type="match status" value="1"/>
</dbReference>
<dbReference type="InterPro" id="IPR037115">
    <property type="entry name" value="Sirohaem_synt_dimer_dom_sf"/>
</dbReference>
<dbReference type="Pfam" id="PF00590">
    <property type="entry name" value="TP_methylase"/>
    <property type="match status" value="1"/>
</dbReference>
<dbReference type="Proteomes" id="UP001556636">
    <property type="component" value="Unassembled WGS sequence"/>
</dbReference>
<comment type="caution">
    <text evidence="18">The sequence shown here is derived from an EMBL/GenBank/DDBJ whole genome shotgun (WGS) entry which is preliminary data.</text>
</comment>
<dbReference type="InterPro" id="IPR012409">
    <property type="entry name" value="Sirohaem_synth"/>
</dbReference>
<dbReference type="InterPro" id="IPR036291">
    <property type="entry name" value="NAD(P)-bd_dom_sf"/>
</dbReference>
<dbReference type="InterPro" id="IPR003043">
    <property type="entry name" value="Uropor_MeTrfase_CS"/>
</dbReference>
<proteinExistence type="inferred from homology"/>
<keyword evidence="9" id="KW-0520">NAD</keyword>
<evidence type="ECO:0000313" key="19">
    <source>
        <dbReference type="Proteomes" id="UP001556636"/>
    </source>
</evidence>
<dbReference type="GO" id="GO:0043115">
    <property type="term" value="F:precorrin-2 dehydrogenase activity"/>
    <property type="evidence" value="ECO:0007669"/>
    <property type="project" value="UniProtKB-EC"/>
</dbReference>
<evidence type="ECO:0000256" key="10">
    <source>
        <dbReference type="ARBA" id="ARBA00023239"/>
    </source>
</evidence>
<dbReference type="PROSITE" id="PS00839">
    <property type="entry name" value="SUMT_1"/>
    <property type="match status" value="1"/>
</dbReference>
<evidence type="ECO:0000256" key="13">
    <source>
        <dbReference type="ARBA" id="ARBA00025705"/>
    </source>
</evidence>
<dbReference type="EC" id="4.99.1.4" evidence="18"/>
<dbReference type="NCBIfam" id="TIGR01469">
    <property type="entry name" value="cobA_cysG_Cterm"/>
    <property type="match status" value="1"/>
</dbReference>
<evidence type="ECO:0000256" key="7">
    <source>
        <dbReference type="ARBA" id="ARBA00022691"/>
    </source>
</evidence>
<dbReference type="SUPFAM" id="SSF53790">
    <property type="entry name" value="Tetrapyrrole methylase"/>
    <property type="match status" value="1"/>
</dbReference>
<dbReference type="Gene3D" id="3.30.160.110">
    <property type="entry name" value="Siroheme synthase, domain 2"/>
    <property type="match status" value="1"/>
</dbReference>
<accession>A0ABV3S1H8</accession>
<dbReference type="InterPro" id="IPR000878">
    <property type="entry name" value="4pyrrol_Mease"/>
</dbReference>
<dbReference type="GO" id="GO:0032259">
    <property type="term" value="P:methylation"/>
    <property type="evidence" value="ECO:0007669"/>
    <property type="project" value="UniProtKB-KW"/>
</dbReference>
<reference evidence="18 19" key="1">
    <citation type="submission" date="2024-02" db="EMBL/GenBank/DDBJ databases">
        <title>New especies of Spiribacter isolated from saline water.</title>
        <authorList>
            <person name="Leon M.J."/>
            <person name="De La Haba R."/>
            <person name="Sanchez-Porro C."/>
            <person name="Ventosa A."/>
        </authorList>
    </citation>
    <scope>NUCLEOTIDE SEQUENCE [LARGE SCALE GENOMIC DNA]</scope>
    <source>
        <strain evidence="19">ag22IC6-196</strain>
    </source>
</reference>
<dbReference type="SUPFAM" id="SSF51735">
    <property type="entry name" value="NAD(P)-binding Rossmann-fold domains"/>
    <property type="match status" value="1"/>
</dbReference>
<evidence type="ECO:0000256" key="9">
    <source>
        <dbReference type="ARBA" id="ARBA00023027"/>
    </source>
</evidence>
<name>A0ABV3S1H8_9GAMM</name>
<dbReference type="PROSITE" id="PS00840">
    <property type="entry name" value="SUMT_2"/>
    <property type="match status" value="1"/>
</dbReference>
<dbReference type="GO" id="GO:0051266">
    <property type="term" value="F:sirohydrochlorin ferrochelatase activity"/>
    <property type="evidence" value="ECO:0007669"/>
    <property type="project" value="UniProtKB-EC"/>
</dbReference>
<comment type="pathway">
    <text evidence="13">Porphyrin-containing compound metabolism; siroheme biosynthesis; precorrin-2 from uroporphyrinogen III: step 1/1.</text>
</comment>
<dbReference type="InterPro" id="IPR035996">
    <property type="entry name" value="4pyrrol_Methylase_sf"/>
</dbReference>
<organism evidence="18 19">
    <name type="scientific">Spiribacter roseus</name>
    <dbReference type="NCBI Taxonomy" id="1855875"/>
    <lineage>
        <taxon>Bacteria</taxon>
        <taxon>Pseudomonadati</taxon>
        <taxon>Pseudomonadota</taxon>
        <taxon>Gammaproteobacteria</taxon>
        <taxon>Chromatiales</taxon>
        <taxon>Ectothiorhodospiraceae</taxon>
        <taxon>Spiribacter</taxon>
    </lineage>
</organism>
<dbReference type="InterPro" id="IPR014776">
    <property type="entry name" value="4pyrrole_Mease_sub2"/>
</dbReference>
<dbReference type="EC" id="2.1.1.107" evidence="18"/>
<evidence type="ECO:0000259" key="17">
    <source>
        <dbReference type="Pfam" id="PF10414"/>
    </source>
</evidence>
<dbReference type="InterPro" id="IPR006367">
    <property type="entry name" value="Sirohaem_synthase_N"/>
</dbReference>
<comment type="similarity">
    <text evidence="3 15">Belongs to the precorrin methyltransferase family.</text>
</comment>
<dbReference type="InterPro" id="IPR019478">
    <property type="entry name" value="Sirohaem_synthase_dimer_dom"/>
</dbReference>
<dbReference type="Gene3D" id="1.10.8.210">
    <property type="entry name" value="Sirohaem synthase, dimerisation domain"/>
    <property type="match status" value="1"/>
</dbReference>
<dbReference type="GO" id="GO:0004851">
    <property type="term" value="F:uroporphyrin-III C-methyltransferase activity"/>
    <property type="evidence" value="ECO:0007669"/>
    <property type="project" value="UniProtKB-EC"/>
</dbReference>
<evidence type="ECO:0000256" key="3">
    <source>
        <dbReference type="ARBA" id="ARBA00005879"/>
    </source>
</evidence>
<keyword evidence="6 15" id="KW-0808">Transferase</keyword>
<dbReference type="PANTHER" id="PTHR45790:SF1">
    <property type="entry name" value="SIROHEME SYNTHASE"/>
    <property type="match status" value="1"/>
</dbReference>
<dbReference type="NCBIfam" id="TIGR01470">
    <property type="entry name" value="cysG_Nterm"/>
    <property type="match status" value="1"/>
</dbReference>
<gene>
    <name evidence="18" type="primary">cysG</name>
    <name evidence="18" type="ORF">V6X51_07370</name>
</gene>
<keyword evidence="8 18" id="KW-0560">Oxidoreductase</keyword>
<evidence type="ECO:0000313" key="18">
    <source>
        <dbReference type="EMBL" id="MEX0373258.1"/>
    </source>
</evidence>
<evidence type="ECO:0000256" key="1">
    <source>
        <dbReference type="ARBA" id="ARBA00004953"/>
    </source>
</evidence>
<dbReference type="Gene3D" id="3.30.950.10">
    <property type="entry name" value="Methyltransferase, Cobalt-precorrin-4 Transmethylase, Domain 2"/>
    <property type="match status" value="1"/>
</dbReference>
<comment type="catalytic activity">
    <reaction evidence="14">
        <text>precorrin-2 + NAD(+) = sirohydrochlorin + NADH + 2 H(+)</text>
        <dbReference type="Rhea" id="RHEA:15613"/>
        <dbReference type="ChEBI" id="CHEBI:15378"/>
        <dbReference type="ChEBI" id="CHEBI:57540"/>
        <dbReference type="ChEBI" id="CHEBI:57945"/>
        <dbReference type="ChEBI" id="CHEBI:58351"/>
        <dbReference type="ChEBI" id="CHEBI:58827"/>
        <dbReference type="EC" id="1.3.1.76"/>
    </reaction>
</comment>
<dbReference type="InterPro" id="IPR006366">
    <property type="entry name" value="CobA/CysG_C"/>
</dbReference>
<keyword evidence="7" id="KW-0949">S-adenosyl-L-methionine</keyword>
<evidence type="ECO:0000256" key="5">
    <source>
        <dbReference type="ARBA" id="ARBA00022603"/>
    </source>
</evidence>
<feature type="domain" description="Sirohaem synthase dimerisation" evidence="17">
    <location>
        <begin position="161"/>
        <end position="214"/>
    </location>
</feature>
<dbReference type="EMBL" id="JBAKFG010000003">
    <property type="protein sequence ID" value="MEX0373258.1"/>
    <property type="molecule type" value="Genomic_DNA"/>
</dbReference>
<evidence type="ECO:0000256" key="8">
    <source>
        <dbReference type="ARBA" id="ARBA00023002"/>
    </source>
</evidence>
<evidence type="ECO:0000256" key="14">
    <source>
        <dbReference type="ARBA" id="ARBA00047561"/>
    </source>
</evidence>
<dbReference type="Pfam" id="PF10414">
    <property type="entry name" value="CysG_dimeriser"/>
    <property type="match status" value="1"/>
</dbReference>
<dbReference type="Pfam" id="PF13241">
    <property type="entry name" value="NAD_binding_7"/>
    <property type="match status" value="1"/>
</dbReference>
<keyword evidence="19" id="KW-1185">Reference proteome</keyword>
<keyword evidence="10 18" id="KW-0456">Lyase</keyword>
<comment type="pathway">
    <text evidence="2">Porphyrin-containing compound metabolism; siroheme biosynthesis; sirohydrochlorin from precorrin-2: step 1/1.</text>
</comment>
<keyword evidence="11" id="KW-0627">Porphyrin biosynthesis</keyword>
<dbReference type="Gene3D" id="3.40.50.720">
    <property type="entry name" value="NAD(P)-binding Rossmann-like Domain"/>
    <property type="match status" value="1"/>
</dbReference>
<dbReference type="Gene3D" id="3.40.1010.10">
    <property type="entry name" value="Cobalt-precorrin-4 Transmethylase, Domain 1"/>
    <property type="match status" value="1"/>
</dbReference>
<dbReference type="CDD" id="cd11642">
    <property type="entry name" value="SUMT"/>
    <property type="match status" value="1"/>
</dbReference>
<evidence type="ECO:0000259" key="16">
    <source>
        <dbReference type="Pfam" id="PF00590"/>
    </source>
</evidence>
<dbReference type="RefSeq" id="WP_367951594.1">
    <property type="nucleotide sequence ID" value="NZ_JBAKFG010000003.1"/>
</dbReference>
<evidence type="ECO:0000256" key="6">
    <source>
        <dbReference type="ARBA" id="ARBA00022679"/>
    </source>
</evidence>
<comment type="pathway">
    <text evidence="1">Cofactor biosynthesis; adenosylcobalamin biosynthesis.</text>
</comment>
<sequence>MRNISSNTGSPFYPIFLRLKQRQVLVIGGNIEAERKVRRLSRAGAQITVIADALTEDLAAFAADGVIEWMKPPVEPRHLGDRHLIVVADAAPATLEWVRDQAERQGVPFNAVDQLEQCSAIVPSVVDRSPLMIAVSSAGTAPELARMTRSRIERMLRPGSGRLASLLSELRVPIRTRYPEIPKRRQFLNWAMTGPPADAADQGDDNAAANHILESLADQRQTPTGEVMLVGAGPGDPELLTLRALRAIQSADVIAYDGLMDPSILDYARRDAKLLSVAKRAGDKGIDQAQICELLIEHASSGARVIRLKGGDPLIFGRAGEEIDALQAADVRLSIIPGITAASGAAAALKMPLTQRDRSQSVRLVTAHCAKGIDCIDWAALAAEKQTLAFYMGISTLDQVEHNLIAHGRSPETPVAIVENASQPMQRRITGQLGELSSLAHAHQLVSPAITFIGEVAASVTVPA</sequence>
<dbReference type="PIRSF" id="PIRSF036426">
    <property type="entry name" value="Sirohaem_synth"/>
    <property type="match status" value="1"/>
</dbReference>
<dbReference type="InterPro" id="IPR050161">
    <property type="entry name" value="Siro_Cobalamin_biosynth"/>
</dbReference>
<evidence type="ECO:0000256" key="15">
    <source>
        <dbReference type="RuleBase" id="RU003960"/>
    </source>
</evidence>
<keyword evidence="4" id="KW-0169">Cobalamin biosynthesis</keyword>
<dbReference type="InterPro" id="IPR014777">
    <property type="entry name" value="4pyrrole_Mease_sub1"/>
</dbReference>
<evidence type="ECO:0000256" key="4">
    <source>
        <dbReference type="ARBA" id="ARBA00022573"/>
    </source>
</evidence>